<dbReference type="OrthoDB" id="457463at2"/>
<proteinExistence type="predicted"/>
<organism evidence="2 3">
    <name type="scientific">Moorena producens PAL-8-15-08-1</name>
    <dbReference type="NCBI Taxonomy" id="1458985"/>
    <lineage>
        <taxon>Bacteria</taxon>
        <taxon>Bacillati</taxon>
        <taxon>Cyanobacteriota</taxon>
        <taxon>Cyanophyceae</taxon>
        <taxon>Coleofasciculales</taxon>
        <taxon>Coleofasciculaceae</taxon>
        <taxon>Moorena</taxon>
    </lineage>
</organism>
<feature type="chain" id="PRO_5009438907" evidence="1">
    <location>
        <begin position="25"/>
        <end position="151"/>
    </location>
</feature>
<name>A0A1D8TYD9_9CYAN</name>
<accession>A0A1D8TYD9</accession>
<gene>
    <name evidence="2" type="ORF">BJP34_26695</name>
</gene>
<dbReference type="Proteomes" id="UP000177870">
    <property type="component" value="Chromosome"/>
</dbReference>
<evidence type="ECO:0000256" key="1">
    <source>
        <dbReference type="SAM" id="SignalP"/>
    </source>
</evidence>
<reference evidence="3" key="1">
    <citation type="submission" date="2016-10" db="EMBL/GenBank/DDBJ databases">
        <title>Comparative genomics uncovers the prolific and rare metabolic potential of the cyanobacterial genus Moorea.</title>
        <authorList>
            <person name="Leao T."/>
            <person name="Castelao G."/>
            <person name="Korobeynikov A."/>
            <person name="Monroe E.A."/>
            <person name="Podell S."/>
            <person name="Glukhov E."/>
            <person name="Allen E."/>
            <person name="Gerwick W.H."/>
            <person name="Gerwick L."/>
        </authorList>
    </citation>
    <scope>NUCLEOTIDE SEQUENCE [LARGE SCALE GENOMIC DNA]</scope>
    <source>
        <strain evidence="3">PAL-8-15-08-1</strain>
    </source>
</reference>
<evidence type="ECO:0000313" key="3">
    <source>
        <dbReference type="Proteomes" id="UP000177870"/>
    </source>
</evidence>
<feature type="signal peptide" evidence="1">
    <location>
        <begin position="1"/>
        <end position="24"/>
    </location>
</feature>
<dbReference type="KEGG" id="mpro:BJP34_26695"/>
<keyword evidence="1" id="KW-0732">Signal</keyword>
<evidence type="ECO:0000313" key="2">
    <source>
        <dbReference type="EMBL" id="AOX02553.1"/>
    </source>
</evidence>
<protein>
    <submittedName>
        <fullName evidence="2">Uncharacterized protein</fullName>
    </submittedName>
</protein>
<sequence>MLKFKSLGLSILAASVVLQTQALASVPEFVVKDFTDFYFWQVNPEMSNNSLKSDQTQYNQEWLAIKETLKDRIIWRKLPSCDSYAQHENHADDLNYSYFVNDNQETITALINAVFYARHPELKGRKIKPSETHLIREWNLIKQSVSSYSWC</sequence>
<dbReference type="RefSeq" id="WP_070394958.1">
    <property type="nucleotide sequence ID" value="NZ_CP017599.1"/>
</dbReference>
<dbReference type="AlphaFoldDB" id="A0A1D8TYD9"/>
<dbReference type="EMBL" id="CP017599">
    <property type="protein sequence ID" value="AOX02553.1"/>
    <property type="molecule type" value="Genomic_DNA"/>
</dbReference>